<name>A0A0N1H9R1_9EURO</name>
<evidence type="ECO:0000259" key="7">
    <source>
        <dbReference type="PROSITE" id="PS50850"/>
    </source>
</evidence>
<evidence type="ECO:0000256" key="5">
    <source>
        <dbReference type="ARBA" id="ARBA00023136"/>
    </source>
</evidence>
<evidence type="ECO:0000313" key="9">
    <source>
        <dbReference type="Proteomes" id="UP000038010"/>
    </source>
</evidence>
<dbReference type="GO" id="GO:0022857">
    <property type="term" value="F:transmembrane transporter activity"/>
    <property type="evidence" value="ECO:0007669"/>
    <property type="project" value="InterPro"/>
</dbReference>
<feature type="transmembrane region" description="Helical" evidence="6">
    <location>
        <begin position="300"/>
        <end position="324"/>
    </location>
</feature>
<dbReference type="RefSeq" id="XP_018004440.1">
    <property type="nucleotide sequence ID" value="XM_018148817.1"/>
</dbReference>
<keyword evidence="9" id="KW-1185">Reference proteome</keyword>
<feature type="transmembrane region" description="Helical" evidence="6">
    <location>
        <begin position="192"/>
        <end position="213"/>
    </location>
</feature>
<dbReference type="Pfam" id="PF07690">
    <property type="entry name" value="MFS_1"/>
    <property type="match status" value="1"/>
</dbReference>
<dbReference type="AlphaFoldDB" id="A0A0N1H9R1"/>
<keyword evidence="2" id="KW-0813">Transport</keyword>
<sequence length="515" mass="56539">MDTNTAPAAAKEAKELAMKEIELSEGPSRASQTFYKAQTDEEKALDRRLNLKLDLIVVAILAVQFILCGIDKTNVGFVATSTFPKDAHLKGDDIPNSLSLFSATYVPLQPVMVMLARRIGVHKFIPIQVTIWGGLCMAHAGIKGSGGLIGLRVLIGAAEAGFTQIGMYYMSTLYPKAMFGLRAGLFTGMKDPGWYGMYSIAGAFAGLIAYGLLQAHTSHLHGWQVVFLVEGGLTIFVGILSYFVLPGKLATAWFLTEEERLHAVRRMERDLAGTHEVADSNQGMVTRRDMLDVLKDWKKLCTVLCNMTAVLPVTAFTTFLPLVVAGMGYKGNEASLMSVSPFVVGVVGLIIFVTSSDYFRERSLHVVVGMGLGIVGIVVMATSTDPQLRYGFTHVCLAGVFVGGPLIAVWLAGNTPWKGSRSVILGINGWSNLAGVIAGQLFKKRFAPRYETPLFATIGIMVAGMLGFCIIRTAYFFENRRRHRIIRDWTQEQYEEEAVNEDRRGDQRLTFIYGY</sequence>
<feature type="transmembrane region" description="Helical" evidence="6">
    <location>
        <begin position="124"/>
        <end position="142"/>
    </location>
</feature>
<evidence type="ECO:0000256" key="4">
    <source>
        <dbReference type="ARBA" id="ARBA00022989"/>
    </source>
</evidence>
<feature type="transmembrane region" description="Helical" evidence="6">
    <location>
        <begin position="148"/>
        <end position="171"/>
    </location>
</feature>
<dbReference type="SUPFAM" id="SSF103473">
    <property type="entry name" value="MFS general substrate transporter"/>
    <property type="match status" value="1"/>
</dbReference>
<dbReference type="PROSITE" id="PS50850">
    <property type="entry name" value="MFS"/>
    <property type="match status" value="1"/>
</dbReference>
<evidence type="ECO:0000256" key="6">
    <source>
        <dbReference type="SAM" id="Phobius"/>
    </source>
</evidence>
<feature type="transmembrane region" description="Helical" evidence="6">
    <location>
        <begin position="225"/>
        <end position="245"/>
    </location>
</feature>
<dbReference type="InterPro" id="IPR020846">
    <property type="entry name" value="MFS_dom"/>
</dbReference>
<keyword evidence="3 6" id="KW-0812">Transmembrane</keyword>
<accession>A0A0N1H9R1</accession>
<evidence type="ECO:0000256" key="2">
    <source>
        <dbReference type="ARBA" id="ARBA00022448"/>
    </source>
</evidence>
<evidence type="ECO:0000313" key="8">
    <source>
        <dbReference type="EMBL" id="KPI44477.1"/>
    </source>
</evidence>
<comment type="caution">
    <text evidence="8">The sequence shown here is derived from an EMBL/GenBank/DDBJ whole genome shotgun (WGS) entry which is preliminary data.</text>
</comment>
<dbReference type="GeneID" id="28740697"/>
<feature type="transmembrane region" description="Helical" evidence="6">
    <location>
        <begin position="336"/>
        <end position="354"/>
    </location>
</feature>
<dbReference type="OrthoDB" id="2985014at2759"/>
<feature type="transmembrane region" description="Helical" evidence="6">
    <location>
        <begin position="423"/>
        <end position="442"/>
    </location>
</feature>
<dbReference type="PANTHER" id="PTHR43791:SF21">
    <property type="entry name" value="MAJOR FACILITATOR SUPERFAMILY (MFS) PROFILE DOMAIN-CONTAINING PROTEIN"/>
    <property type="match status" value="1"/>
</dbReference>
<keyword evidence="4 6" id="KW-1133">Transmembrane helix</keyword>
<dbReference type="Proteomes" id="UP000038010">
    <property type="component" value="Unassembled WGS sequence"/>
</dbReference>
<gene>
    <name evidence="8" type="ORF">AB675_8377</name>
</gene>
<dbReference type="GO" id="GO:0016020">
    <property type="term" value="C:membrane"/>
    <property type="evidence" value="ECO:0007669"/>
    <property type="project" value="UniProtKB-SubCell"/>
</dbReference>
<dbReference type="InterPro" id="IPR036259">
    <property type="entry name" value="MFS_trans_sf"/>
</dbReference>
<evidence type="ECO:0000256" key="3">
    <source>
        <dbReference type="ARBA" id="ARBA00022692"/>
    </source>
</evidence>
<comment type="subcellular location">
    <subcellularLocation>
        <location evidence="1">Membrane</location>
        <topology evidence="1">Multi-pass membrane protein</topology>
    </subcellularLocation>
</comment>
<feature type="transmembrane region" description="Helical" evidence="6">
    <location>
        <begin position="454"/>
        <end position="477"/>
    </location>
</feature>
<evidence type="ECO:0000256" key="1">
    <source>
        <dbReference type="ARBA" id="ARBA00004141"/>
    </source>
</evidence>
<keyword evidence="5 6" id="KW-0472">Membrane</keyword>
<dbReference type="VEuPathDB" id="FungiDB:AB675_8377"/>
<proteinExistence type="predicted"/>
<dbReference type="InterPro" id="IPR011701">
    <property type="entry name" value="MFS"/>
</dbReference>
<feature type="transmembrane region" description="Helical" evidence="6">
    <location>
        <begin position="390"/>
        <end position="411"/>
    </location>
</feature>
<dbReference type="EMBL" id="LFJN01000003">
    <property type="protein sequence ID" value="KPI44477.1"/>
    <property type="molecule type" value="Genomic_DNA"/>
</dbReference>
<feature type="transmembrane region" description="Helical" evidence="6">
    <location>
        <begin position="366"/>
        <end position="384"/>
    </location>
</feature>
<reference evidence="8 9" key="1">
    <citation type="submission" date="2015-06" db="EMBL/GenBank/DDBJ databases">
        <title>Draft genome of the ant-associated black yeast Phialophora attae CBS 131958.</title>
        <authorList>
            <person name="Moreno L.F."/>
            <person name="Stielow B.J."/>
            <person name="de Hoog S."/>
            <person name="Vicente V.A."/>
            <person name="Weiss V.A."/>
            <person name="de Vries M."/>
            <person name="Cruz L.M."/>
            <person name="Souza E.M."/>
        </authorList>
    </citation>
    <scope>NUCLEOTIDE SEQUENCE [LARGE SCALE GENOMIC DNA]</scope>
    <source>
        <strain evidence="8 9">CBS 131958</strain>
    </source>
</reference>
<feature type="domain" description="Major facilitator superfamily (MFS) profile" evidence="7">
    <location>
        <begin position="57"/>
        <end position="481"/>
    </location>
</feature>
<organism evidence="8 9">
    <name type="scientific">Cyphellophora attinorum</name>
    <dbReference type="NCBI Taxonomy" id="1664694"/>
    <lineage>
        <taxon>Eukaryota</taxon>
        <taxon>Fungi</taxon>
        <taxon>Dikarya</taxon>
        <taxon>Ascomycota</taxon>
        <taxon>Pezizomycotina</taxon>
        <taxon>Eurotiomycetes</taxon>
        <taxon>Chaetothyriomycetidae</taxon>
        <taxon>Chaetothyriales</taxon>
        <taxon>Cyphellophoraceae</taxon>
        <taxon>Cyphellophora</taxon>
    </lineage>
</organism>
<dbReference type="PANTHER" id="PTHR43791">
    <property type="entry name" value="PERMEASE-RELATED"/>
    <property type="match status" value="1"/>
</dbReference>
<dbReference type="Gene3D" id="1.20.1250.20">
    <property type="entry name" value="MFS general substrate transporter like domains"/>
    <property type="match status" value="2"/>
</dbReference>
<protein>
    <submittedName>
        <fullName evidence="8">Putative transporter</fullName>
    </submittedName>
</protein>